<dbReference type="InterPro" id="IPR011006">
    <property type="entry name" value="CheY-like_superfamily"/>
</dbReference>
<dbReference type="GO" id="GO:0000155">
    <property type="term" value="F:phosphorelay sensor kinase activity"/>
    <property type="evidence" value="ECO:0007669"/>
    <property type="project" value="InterPro"/>
</dbReference>
<sequence>MTDEHMNESSKIVELELENQRLRRINAALIERVEAGSSVSSAPYAAFEHATALAEQVRERTAELTELAQRLRAAKQEAEQANHSKTRFLAAVSHDVLQPLNAARLFVGALLEQPVNLETADLIQSVSHSLDNIDRLLGTLIDISRLDAGVIQPDISAFCLDDLLAQLAVEYRHIAGREGVLFSAHSTRLTVVSDATLLGRVLRNFLSNAVRYTPKGGRVVLGCRVHVDSVDIEIWDSGPGIAEHQLSSIFVEFQRLPTQSDRVDRGLGLGLAIVDKIARLLNHPISVRSNLGKGSCFRIRLPRGAGERPCGPVSTSLEVAAHPLEGSCIWLIENDLQVANAMRTLLVGWGCHVITAVDFASLAKQVDVGTASVDVLLSDYHLDQETLGVDVLQQVQQVRVKPVPSVVITADHSAVLKTQVKEFGFRLLHKPVKPHRLRALLSALISAEDTA</sequence>
<keyword evidence="4" id="KW-0808">Transferase</keyword>
<evidence type="ECO:0000256" key="3">
    <source>
        <dbReference type="ARBA" id="ARBA00022553"/>
    </source>
</evidence>
<dbReference type="Pfam" id="PF02518">
    <property type="entry name" value="HATPase_c"/>
    <property type="match status" value="1"/>
</dbReference>
<dbReference type="SUPFAM" id="SSF55874">
    <property type="entry name" value="ATPase domain of HSP90 chaperone/DNA topoisomerase II/histidine kinase"/>
    <property type="match status" value="1"/>
</dbReference>
<dbReference type="NCBIfam" id="NF041832">
    <property type="entry name" value="near_NosP_CTERM"/>
    <property type="match status" value="1"/>
</dbReference>
<keyword evidence="3 6" id="KW-0597">Phosphoprotein</keyword>
<gene>
    <name evidence="10" type="ORF">NFC81_08300</name>
</gene>
<feature type="coiled-coil region" evidence="7">
    <location>
        <begin position="12"/>
        <end position="84"/>
    </location>
</feature>
<evidence type="ECO:0000259" key="9">
    <source>
        <dbReference type="PROSITE" id="PS50110"/>
    </source>
</evidence>
<dbReference type="InterPro" id="IPR036097">
    <property type="entry name" value="HisK_dim/P_sf"/>
</dbReference>
<reference evidence="10" key="1">
    <citation type="submission" date="2022-07" db="EMBL/GenBank/DDBJ databases">
        <title>Complete genome sequence of Salinispirillum sp. LH10-3-1 capable of multiple carbohydrate inversion isolated from a soda lake.</title>
        <authorList>
            <person name="Liu J."/>
            <person name="Zhai Y."/>
            <person name="Zhang H."/>
            <person name="Yang H."/>
            <person name="Qu J."/>
            <person name="Li J."/>
        </authorList>
    </citation>
    <scope>NUCLEOTIDE SEQUENCE</scope>
    <source>
        <strain evidence="10">LH 10-3-1</strain>
    </source>
</reference>
<dbReference type="InterPro" id="IPR003661">
    <property type="entry name" value="HisK_dim/P_dom"/>
</dbReference>
<evidence type="ECO:0000256" key="1">
    <source>
        <dbReference type="ARBA" id="ARBA00000085"/>
    </source>
</evidence>
<evidence type="ECO:0000256" key="7">
    <source>
        <dbReference type="SAM" id="Coils"/>
    </source>
</evidence>
<dbReference type="CDD" id="cd00082">
    <property type="entry name" value="HisKA"/>
    <property type="match status" value="1"/>
</dbReference>
<dbReference type="PANTHER" id="PTHR43047:SF9">
    <property type="entry name" value="HISTIDINE KINASE"/>
    <property type="match status" value="1"/>
</dbReference>
<dbReference type="Gene3D" id="3.30.565.10">
    <property type="entry name" value="Histidine kinase-like ATPase, C-terminal domain"/>
    <property type="match status" value="1"/>
</dbReference>
<dbReference type="PROSITE" id="PS50109">
    <property type="entry name" value="HIS_KIN"/>
    <property type="match status" value="1"/>
</dbReference>
<keyword evidence="7" id="KW-0175">Coiled coil</keyword>
<dbReference type="PROSITE" id="PS50110">
    <property type="entry name" value="RESPONSE_REGULATORY"/>
    <property type="match status" value="1"/>
</dbReference>
<dbReference type="SMART" id="SM00448">
    <property type="entry name" value="REC"/>
    <property type="match status" value="1"/>
</dbReference>
<dbReference type="InterPro" id="IPR001789">
    <property type="entry name" value="Sig_transdc_resp-reg_receiver"/>
</dbReference>
<evidence type="ECO:0000256" key="4">
    <source>
        <dbReference type="ARBA" id="ARBA00022679"/>
    </source>
</evidence>
<dbReference type="InterPro" id="IPR005467">
    <property type="entry name" value="His_kinase_dom"/>
</dbReference>
<dbReference type="InterPro" id="IPR036890">
    <property type="entry name" value="HATPase_C_sf"/>
</dbReference>
<keyword evidence="5 10" id="KW-0418">Kinase</keyword>
<dbReference type="EC" id="2.7.13.3" evidence="2"/>
<name>A0AB38YBJ1_9GAMM</name>
<dbReference type="PANTHER" id="PTHR43047">
    <property type="entry name" value="TWO-COMPONENT HISTIDINE PROTEIN KINASE"/>
    <property type="match status" value="1"/>
</dbReference>
<proteinExistence type="predicted"/>
<feature type="domain" description="Response regulatory" evidence="9">
    <location>
        <begin position="328"/>
        <end position="445"/>
    </location>
</feature>
<evidence type="ECO:0000256" key="2">
    <source>
        <dbReference type="ARBA" id="ARBA00012438"/>
    </source>
</evidence>
<dbReference type="RefSeq" id="WP_304994018.1">
    <property type="nucleotide sequence ID" value="NZ_CP101717.1"/>
</dbReference>
<dbReference type="SMART" id="SM00388">
    <property type="entry name" value="HisKA"/>
    <property type="match status" value="1"/>
</dbReference>
<feature type="modified residue" description="4-aspartylphosphate" evidence="6">
    <location>
        <position position="379"/>
    </location>
</feature>
<dbReference type="AlphaFoldDB" id="A0AB38YBJ1"/>
<dbReference type="SMART" id="SM00387">
    <property type="entry name" value="HATPase_c"/>
    <property type="match status" value="1"/>
</dbReference>
<dbReference type="GO" id="GO:0005886">
    <property type="term" value="C:plasma membrane"/>
    <property type="evidence" value="ECO:0007669"/>
    <property type="project" value="TreeGrafter"/>
</dbReference>
<feature type="domain" description="Histidine kinase" evidence="8">
    <location>
        <begin position="91"/>
        <end position="305"/>
    </location>
</feature>
<dbReference type="CDD" id="cd00075">
    <property type="entry name" value="HATPase"/>
    <property type="match status" value="1"/>
</dbReference>
<dbReference type="PRINTS" id="PR00344">
    <property type="entry name" value="BCTRLSENSOR"/>
</dbReference>
<dbReference type="EMBL" id="CP101717">
    <property type="protein sequence ID" value="WLD56734.1"/>
    <property type="molecule type" value="Genomic_DNA"/>
</dbReference>
<dbReference type="SUPFAM" id="SSF52172">
    <property type="entry name" value="CheY-like"/>
    <property type="match status" value="1"/>
</dbReference>
<comment type="catalytic activity">
    <reaction evidence="1">
        <text>ATP + protein L-histidine = ADP + protein N-phospho-L-histidine.</text>
        <dbReference type="EC" id="2.7.13.3"/>
    </reaction>
</comment>
<dbReference type="Gene3D" id="1.10.287.130">
    <property type="match status" value="1"/>
</dbReference>
<dbReference type="FunFam" id="1.10.287.130:FF:000063">
    <property type="entry name" value="Hybrid sensor histidine kinase/response regulator"/>
    <property type="match status" value="1"/>
</dbReference>
<evidence type="ECO:0000259" key="8">
    <source>
        <dbReference type="PROSITE" id="PS50109"/>
    </source>
</evidence>
<dbReference type="Gene3D" id="3.40.50.2300">
    <property type="match status" value="1"/>
</dbReference>
<dbReference type="InterPro" id="IPR003594">
    <property type="entry name" value="HATPase_dom"/>
</dbReference>
<dbReference type="Pfam" id="PF00512">
    <property type="entry name" value="HisKA"/>
    <property type="match status" value="1"/>
</dbReference>
<dbReference type="InterPro" id="IPR004358">
    <property type="entry name" value="Sig_transdc_His_kin-like_C"/>
</dbReference>
<evidence type="ECO:0000313" key="10">
    <source>
        <dbReference type="EMBL" id="WLD56734.1"/>
    </source>
</evidence>
<evidence type="ECO:0000256" key="6">
    <source>
        <dbReference type="PROSITE-ProRule" id="PRU00169"/>
    </source>
</evidence>
<dbReference type="FunFam" id="3.30.565.10:FF:000049">
    <property type="entry name" value="Two-component sensor histidine kinase"/>
    <property type="match status" value="1"/>
</dbReference>
<protein>
    <recommendedName>
        <fullName evidence="2">histidine kinase</fullName>
        <ecNumber evidence="2">2.7.13.3</ecNumber>
    </recommendedName>
</protein>
<dbReference type="Pfam" id="PF00072">
    <property type="entry name" value="Response_reg"/>
    <property type="match status" value="1"/>
</dbReference>
<dbReference type="SUPFAM" id="SSF47384">
    <property type="entry name" value="Homodimeric domain of signal transducing histidine kinase"/>
    <property type="match status" value="1"/>
</dbReference>
<evidence type="ECO:0000256" key="5">
    <source>
        <dbReference type="ARBA" id="ARBA00022777"/>
    </source>
</evidence>
<organism evidence="10">
    <name type="scientific">Salinispirillum sp. LH 10-3-1</name>
    <dbReference type="NCBI Taxonomy" id="2952525"/>
    <lineage>
        <taxon>Bacteria</taxon>
        <taxon>Pseudomonadati</taxon>
        <taxon>Pseudomonadota</taxon>
        <taxon>Gammaproteobacteria</taxon>
        <taxon>Oceanospirillales</taxon>
        <taxon>Saccharospirillaceae</taxon>
        <taxon>Salinispirillum</taxon>
    </lineage>
</organism>
<accession>A0AB38YBJ1</accession>
<dbReference type="GO" id="GO:0009927">
    <property type="term" value="F:histidine phosphotransfer kinase activity"/>
    <property type="evidence" value="ECO:0007669"/>
    <property type="project" value="TreeGrafter"/>
</dbReference>